<name>A0A9E9C3S1_9CYAN</name>
<dbReference type="PANTHER" id="PTHR10050:SF46">
    <property type="entry name" value="PROTEIN O-MANNOSYL-TRANSFERASE 2"/>
    <property type="match status" value="1"/>
</dbReference>
<feature type="transmembrane region" description="Helical" evidence="10">
    <location>
        <begin position="435"/>
        <end position="456"/>
    </location>
</feature>
<evidence type="ECO:0000256" key="6">
    <source>
        <dbReference type="ARBA" id="ARBA00022692"/>
    </source>
</evidence>
<dbReference type="Proteomes" id="UP001163152">
    <property type="component" value="Chromosome"/>
</dbReference>
<comment type="pathway">
    <text evidence="2 10">Protein modification; protein glycosylation.</text>
</comment>
<feature type="domain" description="ArnT-like N-terminal" evidence="11">
    <location>
        <begin position="26"/>
        <end position="274"/>
    </location>
</feature>
<evidence type="ECO:0000256" key="3">
    <source>
        <dbReference type="ARBA" id="ARBA00007222"/>
    </source>
</evidence>
<evidence type="ECO:0000313" key="14">
    <source>
        <dbReference type="Proteomes" id="UP001163152"/>
    </source>
</evidence>
<feature type="transmembrane region" description="Helical" evidence="10">
    <location>
        <begin position="468"/>
        <end position="491"/>
    </location>
</feature>
<keyword evidence="6 10" id="KW-0812">Transmembrane</keyword>
<dbReference type="KEGG" id="tsin:OXH18_19045"/>
<dbReference type="EMBL" id="CP113797">
    <property type="protein sequence ID" value="WAL59251.1"/>
    <property type="molecule type" value="Genomic_DNA"/>
</dbReference>
<dbReference type="AlphaFoldDB" id="A0A9E9C3S1"/>
<dbReference type="GO" id="GO:0005886">
    <property type="term" value="C:plasma membrane"/>
    <property type="evidence" value="ECO:0007669"/>
    <property type="project" value="UniProtKB-SubCell"/>
</dbReference>
<feature type="transmembrane region" description="Helical" evidence="10">
    <location>
        <begin position="139"/>
        <end position="155"/>
    </location>
</feature>
<organism evidence="13 14">
    <name type="scientific">Thermocoleostomius sinensis A174</name>
    <dbReference type="NCBI Taxonomy" id="2016057"/>
    <lineage>
        <taxon>Bacteria</taxon>
        <taxon>Bacillati</taxon>
        <taxon>Cyanobacteriota</taxon>
        <taxon>Cyanophyceae</taxon>
        <taxon>Oculatellales</taxon>
        <taxon>Oculatellaceae</taxon>
        <taxon>Thermocoleostomius</taxon>
    </lineage>
</organism>
<reference evidence="13" key="1">
    <citation type="submission" date="2022-12" db="EMBL/GenBank/DDBJ databases">
        <title>Polyphasic identification of a Novel Hot-Spring Cyanobacterium Ocullathermofonsia sinensis gen nov. sp. nov. and Genomic Insights on its Adaptations to the Thermal Habitat.</title>
        <authorList>
            <person name="Daroch M."/>
            <person name="Tang J."/>
            <person name="Jiang Y."/>
        </authorList>
    </citation>
    <scope>NUCLEOTIDE SEQUENCE</scope>
    <source>
        <strain evidence="13">PKUAC-SCTA174</strain>
    </source>
</reference>
<keyword evidence="10" id="KW-1003">Cell membrane</keyword>
<feature type="transmembrane region" description="Helical" evidence="10">
    <location>
        <begin position="71"/>
        <end position="93"/>
    </location>
</feature>
<evidence type="ECO:0000256" key="7">
    <source>
        <dbReference type="ARBA" id="ARBA00022989"/>
    </source>
</evidence>
<evidence type="ECO:0000256" key="9">
    <source>
        <dbReference type="ARBA" id="ARBA00093617"/>
    </source>
</evidence>
<feature type="transmembrane region" description="Helical" evidence="10">
    <location>
        <begin position="362"/>
        <end position="379"/>
    </location>
</feature>
<gene>
    <name evidence="13" type="ORF">OXH18_19045</name>
</gene>
<keyword evidence="8 10" id="KW-0472">Membrane</keyword>
<comment type="subcellular location">
    <subcellularLocation>
        <location evidence="10">Cell membrane</location>
    </subcellularLocation>
    <subcellularLocation>
        <location evidence="1">Endomembrane system</location>
        <topology evidence="1">Multi-pass membrane protein</topology>
    </subcellularLocation>
</comment>
<feature type="domain" description="Protein O-mannosyl-transferase C-terminal four TM" evidence="12">
    <location>
        <begin position="286"/>
        <end position="507"/>
    </location>
</feature>
<feature type="transmembrane region" description="Helical" evidence="10">
    <location>
        <begin position="211"/>
        <end position="229"/>
    </location>
</feature>
<evidence type="ECO:0000259" key="12">
    <source>
        <dbReference type="Pfam" id="PF16192"/>
    </source>
</evidence>
<dbReference type="GO" id="GO:0012505">
    <property type="term" value="C:endomembrane system"/>
    <property type="evidence" value="ECO:0007669"/>
    <property type="project" value="UniProtKB-SubCell"/>
</dbReference>
<sequence length="508" mass="57469">MPSIAPRPSKYPDLSPLLFWCGMVGIFLISLALRFWGLSRFNTLVFDEVYYARFASHFLKGELIFTGHPPLSTYIVAIGIWSGQWISQVLPWVDDSLKNGLSGLFLSTFSYRWLNAFTGSIIPLLVAGIAYLLSHRRSFALLAGLLMAADGLYLVESRYALNNVYLVSFGLLGHLGFLLALRAIGWQQWLWLSLAGVGFGAAASIKWNGLGFLLGAYAIWISYWVWHWIEKVRTPKAATPTLRRSPFPLNNLHQLHLGHILICFALIPAFTYYASWIPYMQLDGNSFWTLQLQTLDYHGRVGGLDAHPYCSLWYTWPLMLRPIAYFYQIAHAPQEPPPVIGPPTPVNAAAIIYDVHAMGNPFLWWLSTVAIGLLTILTVQRFGQRLGRLGQLGQNAAGAPSDRIQPIRAFDWVALYLLINWAANLLPWAKVTRCVFIYHYMGSLVFAVLSLALITDRWFWSSSQLRKVMATAIVVLVLLAFAFWMPIYLGLPLTPSELQMRRWLPSWV</sequence>
<feature type="transmembrane region" description="Helical" evidence="10">
    <location>
        <begin position="17"/>
        <end position="36"/>
    </location>
</feature>
<evidence type="ECO:0000313" key="13">
    <source>
        <dbReference type="EMBL" id="WAL59251.1"/>
    </source>
</evidence>
<keyword evidence="5 10" id="KW-0808">Transferase</keyword>
<dbReference type="InterPro" id="IPR027005">
    <property type="entry name" value="PMT-like"/>
</dbReference>
<evidence type="ECO:0000256" key="10">
    <source>
        <dbReference type="RuleBase" id="RU367007"/>
    </source>
</evidence>
<evidence type="ECO:0000256" key="2">
    <source>
        <dbReference type="ARBA" id="ARBA00004922"/>
    </source>
</evidence>
<dbReference type="EC" id="2.4.1.-" evidence="10"/>
<feature type="transmembrane region" description="Helical" evidence="10">
    <location>
        <begin position="161"/>
        <end position="181"/>
    </location>
</feature>
<comment type="function">
    <text evidence="10">Protein O-mannosyltransferase that catalyzes the transfer of a single mannose residue from a polyprenol phospho-mannosyl lipidic donor to the hydroxyl group of selected serine and threonine residues in acceptor proteins.</text>
</comment>
<protein>
    <recommendedName>
        <fullName evidence="9 10">Polyprenol-phosphate-mannose--protein mannosyltransferase</fullName>
        <ecNumber evidence="10">2.4.1.-</ecNumber>
    </recommendedName>
</protein>
<feature type="transmembrane region" description="Helical" evidence="10">
    <location>
        <begin position="257"/>
        <end position="279"/>
    </location>
</feature>
<dbReference type="PANTHER" id="PTHR10050">
    <property type="entry name" value="DOLICHYL-PHOSPHATE-MANNOSE--PROTEIN MANNOSYLTRANSFERASE"/>
    <property type="match status" value="1"/>
</dbReference>
<evidence type="ECO:0000256" key="5">
    <source>
        <dbReference type="ARBA" id="ARBA00022679"/>
    </source>
</evidence>
<proteinExistence type="inferred from homology"/>
<evidence type="ECO:0000259" key="11">
    <source>
        <dbReference type="Pfam" id="PF02366"/>
    </source>
</evidence>
<dbReference type="GO" id="GO:0004169">
    <property type="term" value="F:dolichyl-phosphate-mannose-protein mannosyltransferase activity"/>
    <property type="evidence" value="ECO:0007669"/>
    <property type="project" value="UniProtKB-UniRule"/>
</dbReference>
<comment type="similarity">
    <text evidence="3 10">Belongs to the glycosyltransferase 39 family.</text>
</comment>
<accession>A0A9E9C3S1</accession>
<feature type="transmembrane region" description="Helical" evidence="10">
    <location>
        <begin position="113"/>
        <end position="132"/>
    </location>
</feature>
<dbReference type="Pfam" id="PF02366">
    <property type="entry name" value="PMT"/>
    <property type="match status" value="1"/>
</dbReference>
<dbReference type="Pfam" id="PF16192">
    <property type="entry name" value="PMT_4TMC"/>
    <property type="match status" value="1"/>
</dbReference>
<keyword evidence="14" id="KW-1185">Reference proteome</keyword>
<keyword evidence="4 10" id="KW-0328">Glycosyltransferase</keyword>
<evidence type="ECO:0000256" key="1">
    <source>
        <dbReference type="ARBA" id="ARBA00004127"/>
    </source>
</evidence>
<evidence type="ECO:0000256" key="4">
    <source>
        <dbReference type="ARBA" id="ARBA00022676"/>
    </source>
</evidence>
<dbReference type="InterPro" id="IPR003342">
    <property type="entry name" value="ArnT-like_N"/>
</dbReference>
<feature type="transmembrane region" description="Helical" evidence="10">
    <location>
        <begin position="409"/>
        <end position="429"/>
    </location>
</feature>
<keyword evidence="7 10" id="KW-1133">Transmembrane helix</keyword>
<dbReference type="InterPro" id="IPR032421">
    <property type="entry name" value="PMT_4TMC"/>
</dbReference>
<dbReference type="RefSeq" id="WP_268608969.1">
    <property type="nucleotide sequence ID" value="NZ_CP113797.1"/>
</dbReference>
<evidence type="ECO:0000256" key="8">
    <source>
        <dbReference type="ARBA" id="ARBA00023136"/>
    </source>
</evidence>